<comment type="similarity">
    <text evidence="1">Belongs to the multicopper oxidase family.</text>
</comment>
<dbReference type="InterPro" id="IPR011706">
    <property type="entry name" value="Cu-oxidase_C"/>
</dbReference>
<dbReference type="GO" id="GO:0016491">
    <property type="term" value="F:oxidoreductase activity"/>
    <property type="evidence" value="ECO:0007669"/>
    <property type="project" value="InterPro"/>
</dbReference>
<evidence type="ECO:0000256" key="3">
    <source>
        <dbReference type="SAM" id="SignalP"/>
    </source>
</evidence>
<sequence length="619" mass="69275">MRSSLLQVALGLSLLSPSFAQDPFFSEIPAAEEEALSQIVEDDPPNFQAKGKDWISPVYNQIYQVALPIPPVKQPKQIVTNPVTGNDIWYFEVEIKSFQQQVYQNKLPAQLVGYDGISPGPSFVIPKGTETVVRFMNNAAIENSVHLHGSPSRAPFDGWAEDVTLPGQYKDYYYPNFQSARLLWYHDHAMHFTAENAYFGQAGAYILTDPAEDSLGLPSGYGTFDIPLILSSKIYNQDGTLQSTVGEDTSLWGDIIHVNGQPWPFLNVQPRKYRFRFLNAAVSRNFALYFAKSTAQNTKLPFQVIASDAGLLESPVQTSTLLVASAERYEIVFDFSSYAGQTVDLRNLPKVNDIGVDDDYLNTDKVMRFTVSNTPVVDNSVVPQSLRTVPFPTASTGIDHHFRFHRTNGEWRINDIGFADVANRVLAKVPRGKIEIWELENSSGGWTHPIHVHLVDFKVLQRSGRGVEPYEAVGLKDVVWLGKGETVLVEAHYAPWDGVYMFHCHNLIHEDQDMMAAFNVTTLESFGYDETTDFSDPMDARWRAAPYVQADFTARTGLFTQQAITSAVQALALEQPYSELSQVEAALAAQVLPKAKRDARCKRAEANTGPIPRYRRFTI</sequence>
<dbReference type="InterPro" id="IPR045087">
    <property type="entry name" value="Cu-oxidase_fam"/>
</dbReference>
<dbReference type="PANTHER" id="PTHR48267:SF1">
    <property type="entry name" value="BILIRUBIN OXIDASE"/>
    <property type="match status" value="1"/>
</dbReference>
<dbReference type="GO" id="GO:0005507">
    <property type="term" value="F:copper ion binding"/>
    <property type="evidence" value="ECO:0007669"/>
    <property type="project" value="InterPro"/>
</dbReference>
<feature type="signal peptide" evidence="3">
    <location>
        <begin position="1"/>
        <end position="20"/>
    </location>
</feature>
<dbReference type="Pfam" id="PF07731">
    <property type="entry name" value="Cu-oxidase_2"/>
    <property type="match status" value="1"/>
</dbReference>
<reference evidence="6" key="1">
    <citation type="journal article" date="2020" name="Stud. Mycol.">
        <title>101 Dothideomycetes genomes: a test case for predicting lifestyles and emergence of pathogens.</title>
        <authorList>
            <person name="Haridas S."/>
            <person name="Albert R."/>
            <person name="Binder M."/>
            <person name="Bloem J."/>
            <person name="Labutti K."/>
            <person name="Salamov A."/>
            <person name="Andreopoulos B."/>
            <person name="Baker S."/>
            <person name="Barry K."/>
            <person name="Bills G."/>
            <person name="Bluhm B."/>
            <person name="Cannon C."/>
            <person name="Castanera R."/>
            <person name="Culley D."/>
            <person name="Daum C."/>
            <person name="Ezra D."/>
            <person name="Gonzalez J."/>
            <person name="Henrissat B."/>
            <person name="Kuo A."/>
            <person name="Liang C."/>
            <person name="Lipzen A."/>
            <person name="Lutzoni F."/>
            <person name="Magnuson J."/>
            <person name="Mondo S."/>
            <person name="Nolan M."/>
            <person name="Ohm R."/>
            <person name="Pangilinan J."/>
            <person name="Park H.-J."/>
            <person name="Ramirez L."/>
            <person name="Alfaro M."/>
            <person name="Sun H."/>
            <person name="Tritt A."/>
            <person name="Yoshinaga Y."/>
            <person name="Zwiers L.-H."/>
            <person name="Turgeon B."/>
            <person name="Goodwin S."/>
            <person name="Spatafora J."/>
            <person name="Crous P."/>
            <person name="Grigoriev I."/>
        </authorList>
    </citation>
    <scope>NUCLEOTIDE SEQUENCE</scope>
    <source>
        <strain evidence="6">CBS 109.77</strain>
    </source>
</reference>
<feature type="chain" id="PRO_5025422413" evidence="3">
    <location>
        <begin position="21"/>
        <end position="619"/>
    </location>
</feature>
<feature type="domain" description="Plastocyanin-like" evidence="5">
    <location>
        <begin position="105"/>
        <end position="211"/>
    </location>
</feature>
<dbReference type="OrthoDB" id="262547at2759"/>
<protein>
    <submittedName>
        <fullName evidence="6">Cupredoxin</fullName>
    </submittedName>
</protein>
<dbReference type="CDD" id="cd13889">
    <property type="entry name" value="CuRO_3_BOD"/>
    <property type="match status" value="1"/>
</dbReference>
<evidence type="ECO:0000256" key="2">
    <source>
        <dbReference type="ARBA" id="ARBA00023008"/>
    </source>
</evidence>
<keyword evidence="7" id="KW-1185">Reference proteome</keyword>
<accession>A0A6A6XQ20</accession>
<keyword evidence="3" id="KW-0732">Signal</keyword>
<evidence type="ECO:0000313" key="7">
    <source>
        <dbReference type="Proteomes" id="UP000799757"/>
    </source>
</evidence>
<dbReference type="Gene3D" id="2.60.40.420">
    <property type="entry name" value="Cupredoxins - blue copper proteins"/>
    <property type="match status" value="3"/>
</dbReference>
<organism evidence="6 7">
    <name type="scientific">Melanomma pulvis-pyrius CBS 109.77</name>
    <dbReference type="NCBI Taxonomy" id="1314802"/>
    <lineage>
        <taxon>Eukaryota</taxon>
        <taxon>Fungi</taxon>
        <taxon>Dikarya</taxon>
        <taxon>Ascomycota</taxon>
        <taxon>Pezizomycotina</taxon>
        <taxon>Dothideomycetes</taxon>
        <taxon>Pleosporomycetidae</taxon>
        <taxon>Pleosporales</taxon>
        <taxon>Melanommataceae</taxon>
        <taxon>Melanomma</taxon>
    </lineage>
</organism>
<evidence type="ECO:0000256" key="1">
    <source>
        <dbReference type="ARBA" id="ARBA00010609"/>
    </source>
</evidence>
<gene>
    <name evidence="6" type="ORF">K505DRAFT_396166</name>
</gene>
<dbReference type="PANTHER" id="PTHR48267">
    <property type="entry name" value="CUPREDOXIN SUPERFAMILY PROTEIN"/>
    <property type="match status" value="1"/>
</dbReference>
<dbReference type="InterPro" id="IPR011707">
    <property type="entry name" value="Cu-oxidase-like_N"/>
</dbReference>
<dbReference type="Pfam" id="PF07732">
    <property type="entry name" value="Cu-oxidase_3"/>
    <property type="match status" value="1"/>
</dbReference>
<proteinExistence type="inferred from homology"/>
<dbReference type="EMBL" id="MU001792">
    <property type="protein sequence ID" value="KAF2798045.1"/>
    <property type="molecule type" value="Genomic_DNA"/>
</dbReference>
<dbReference type="InterPro" id="IPR008972">
    <property type="entry name" value="Cupredoxin"/>
</dbReference>
<keyword evidence="2" id="KW-0186">Copper</keyword>
<evidence type="ECO:0000313" key="6">
    <source>
        <dbReference type="EMBL" id="KAF2798045.1"/>
    </source>
</evidence>
<dbReference type="Proteomes" id="UP000799757">
    <property type="component" value="Unassembled WGS sequence"/>
</dbReference>
<evidence type="ECO:0000259" key="4">
    <source>
        <dbReference type="Pfam" id="PF07731"/>
    </source>
</evidence>
<dbReference type="SUPFAM" id="SSF49503">
    <property type="entry name" value="Cupredoxins"/>
    <property type="match status" value="3"/>
</dbReference>
<dbReference type="AlphaFoldDB" id="A0A6A6XQ20"/>
<feature type="domain" description="Plastocyanin-like" evidence="4">
    <location>
        <begin position="406"/>
        <end position="521"/>
    </location>
</feature>
<evidence type="ECO:0000259" key="5">
    <source>
        <dbReference type="Pfam" id="PF07732"/>
    </source>
</evidence>
<name>A0A6A6XQ20_9PLEO</name>